<evidence type="ECO:0000256" key="5">
    <source>
        <dbReference type="HAMAP-Rule" id="MF_00902"/>
    </source>
</evidence>
<feature type="transmembrane region" description="Helical" evidence="5">
    <location>
        <begin position="179"/>
        <end position="200"/>
    </location>
</feature>
<evidence type="ECO:0000256" key="4">
    <source>
        <dbReference type="ARBA" id="ARBA00023136"/>
    </source>
</evidence>
<feature type="transmembrane region" description="Helical" evidence="5">
    <location>
        <begin position="321"/>
        <end position="341"/>
    </location>
</feature>
<reference evidence="7" key="1">
    <citation type="journal article" date="2020" name="mSystems">
        <title>Genome- and Community-Level Interaction Insights into Carbon Utilization and Element Cycling Functions of Hydrothermarchaeota in Hydrothermal Sediment.</title>
        <authorList>
            <person name="Zhou Z."/>
            <person name="Liu Y."/>
            <person name="Xu W."/>
            <person name="Pan J."/>
            <person name="Luo Z.H."/>
            <person name="Li M."/>
        </authorList>
    </citation>
    <scope>NUCLEOTIDE SEQUENCE [LARGE SCALE GENOMIC DNA]</scope>
    <source>
        <strain evidence="7">HyVt-513</strain>
    </source>
</reference>
<comment type="subcellular location">
    <subcellularLocation>
        <location evidence="5">Cell membrane</location>
        <topology evidence="5">Multi-pass membrane protein</topology>
    </subcellularLocation>
    <subcellularLocation>
        <location evidence="1">Membrane</location>
        <topology evidence="1">Multi-pass membrane protein</topology>
    </subcellularLocation>
</comment>
<accession>A0A7V2SLV2</accession>
<gene>
    <name evidence="5 7" type="primary">tatC</name>
    <name evidence="7" type="ORF">ENJ74_03120</name>
</gene>
<keyword evidence="2 5" id="KW-0812">Transmembrane</keyword>
<feature type="transmembrane region" description="Helical" evidence="5">
    <location>
        <begin position="237"/>
        <end position="254"/>
    </location>
</feature>
<dbReference type="GO" id="GO:0065002">
    <property type="term" value="P:intracellular protein transmembrane transport"/>
    <property type="evidence" value="ECO:0007669"/>
    <property type="project" value="TreeGrafter"/>
</dbReference>
<comment type="function">
    <text evidence="5">Part of the twin-arginine translocation (Tat) system that transports large folded proteins containing a characteristic twin-arginine motif in their signal peptide across membranes.</text>
</comment>
<sequence length="374" mass="41790">MFESMKPHLAELRQRLAISALAVLVGFIIAFTFHNTILGWVTKPLNNALVQVGKIVEKREMGTWKISGNEANASTGSGQAAKGNAPALLTDHAQSAETLHRTLKEASAATENPRLQKLLQQAASAAEALARNSRILRRALVAEENLTREKIDKKLREKSFNGMITTHQVGGAFFVALKVSFFAGILMAMPVILWQLWLFIAPGLYDNEKRMVLPFVVGGSVMFLVGVLFAYYVVTPFGFQFLITFGSFLYTPLINIEDYVGFFTKILIGFGIAFELPVFAYFLALLGLITDKTLKDYFKYAIVIIFLLAAFLTPPDVLTQLLMAAPLILLYGLSILIVRYVNPYRPEEEDEEEEDEFERAEREMEELERGSGES</sequence>
<evidence type="ECO:0000256" key="3">
    <source>
        <dbReference type="ARBA" id="ARBA00022989"/>
    </source>
</evidence>
<protein>
    <recommendedName>
        <fullName evidence="5">Sec-independent protein translocase protein TatC</fullName>
    </recommendedName>
</protein>
<feature type="transmembrane region" description="Helical" evidence="5">
    <location>
        <begin position="266"/>
        <end position="285"/>
    </location>
</feature>
<dbReference type="PANTHER" id="PTHR30371">
    <property type="entry name" value="SEC-INDEPENDENT PROTEIN TRANSLOCASE PROTEIN TATC"/>
    <property type="match status" value="1"/>
</dbReference>
<feature type="transmembrane region" description="Helical" evidence="5">
    <location>
        <begin position="297"/>
        <end position="314"/>
    </location>
</feature>
<dbReference type="GO" id="GO:0033281">
    <property type="term" value="C:TAT protein transport complex"/>
    <property type="evidence" value="ECO:0007669"/>
    <property type="project" value="UniProtKB-UniRule"/>
</dbReference>
<dbReference type="NCBIfam" id="TIGR00945">
    <property type="entry name" value="tatC"/>
    <property type="match status" value="1"/>
</dbReference>
<keyword evidence="5" id="KW-1003">Cell membrane</keyword>
<dbReference type="Pfam" id="PF00902">
    <property type="entry name" value="TatC"/>
    <property type="match status" value="1"/>
</dbReference>
<feature type="compositionally biased region" description="Basic and acidic residues" evidence="6">
    <location>
        <begin position="359"/>
        <end position="374"/>
    </location>
</feature>
<organism evidence="7">
    <name type="scientific">Nitratifractor salsuginis</name>
    <dbReference type="NCBI Taxonomy" id="269261"/>
    <lineage>
        <taxon>Bacteria</taxon>
        <taxon>Pseudomonadati</taxon>
        <taxon>Campylobacterota</taxon>
        <taxon>Epsilonproteobacteria</taxon>
        <taxon>Campylobacterales</taxon>
        <taxon>Sulfurovaceae</taxon>
        <taxon>Nitratifractor</taxon>
    </lineage>
</organism>
<dbReference type="InterPro" id="IPR002033">
    <property type="entry name" value="TatC"/>
</dbReference>
<dbReference type="PROSITE" id="PS01218">
    <property type="entry name" value="TATC"/>
    <property type="match status" value="1"/>
</dbReference>
<keyword evidence="5" id="KW-0811">Translocation</keyword>
<keyword evidence="5" id="KW-0653">Protein transport</keyword>
<dbReference type="HAMAP" id="MF_00902">
    <property type="entry name" value="TatC"/>
    <property type="match status" value="1"/>
</dbReference>
<keyword evidence="5" id="KW-0813">Transport</keyword>
<comment type="similarity">
    <text evidence="5">Belongs to the TatC family.</text>
</comment>
<evidence type="ECO:0000256" key="1">
    <source>
        <dbReference type="ARBA" id="ARBA00004141"/>
    </source>
</evidence>
<comment type="subunit">
    <text evidence="5">Forms a complex with TatA.</text>
</comment>
<dbReference type="PANTHER" id="PTHR30371:SF0">
    <property type="entry name" value="SEC-INDEPENDENT PROTEIN TRANSLOCASE PROTEIN TATC, CHLOROPLASTIC-RELATED"/>
    <property type="match status" value="1"/>
</dbReference>
<evidence type="ECO:0000313" key="7">
    <source>
        <dbReference type="EMBL" id="HFC03845.1"/>
    </source>
</evidence>
<comment type="caution">
    <text evidence="7">The sequence shown here is derived from an EMBL/GenBank/DDBJ whole genome shotgun (WGS) entry which is preliminary data.</text>
</comment>
<feature type="compositionally biased region" description="Acidic residues" evidence="6">
    <location>
        <begin position="347"/>
        <end position="358"/>
    </location>
</feature>
<feature type="region of interest" description="Disordered" evidence="6">
    <location>
        <begin position="346"/>
        <end position="374"/>
    </location>
</feature>
<evidence type="ECO:0000256" key="2">
    <source>
        <dbReference type="ARBA" id="ARBA00022692"/>
    </source>
</evidence>
<dbReference type="Proteomes" id="UP000885722">
    <property type="component" value="Unassembled WGS sequence"/>
</dbReference>
<keyword evidence="3 5" id="KW-1133">Transmembrane helix</keyword>
<feature type="transmembrane region" description="Helical" evidence="5">
    <location>
        <begin position="212"/>
        <end position="231"/>
    </location>
</feature>
<name>A0A7V2SLV2_9BACT</name>
<dbReference type="InterPro" id="IPR019820">
    <property type="entry name" value="Sec-indep_translocase_CS"/>
</dbReference>
<dbReference type="GO" id="GO:0009977">
    <property type="term" value="F:proton motive force dependent protein transmembrane transporter activity"/>
    <property type="evidence" value="ECO:0007669"/>
    <property type="project" value="TreeGrafter"/>
</dbReference>
<proteinExistence type="inferred from homology"/>
<dbReference type="AlphaFoldDB" id="A0A7V2SLV2"/>
<dbReference type="GO" id="GO:0043953">
    <property type="term" value="P:protein transport by the Tat complex"/>
    <property type="evidence" value="ECO:0007669"/>
    <property type="project" value="UniProtKB-UniRule"/>
</dbReference>
<dbReference type="EMBL" id="DRNO01000210">
    <property type="protein sequence ID" value="HFC03845.1"/>
    <property type="molecule type" value="Genomic_DNA"/>
</dbReference>
<keyword evidence="4 5" id="KW-0472">Membrane</keyword>
<feature type="transmembrane region" description="Helical" evidence="5">
    <location>
        <begin position="21"/>
        <end position="41"/>
    </location>
</feature>
<evidence type="ECO:0000256" key="6">
    <source>
        <dbReference type="SAM" id="MobiDB-lite"/>
    </source>
</evidence>